<dbReference type="GO" id="GO:0006688">
    <property type="term" value="P:glycosphingolipid biosynthetic process"/>
    <property type="evidence" value="ECO:0007669"/>
    <property type="project" value="TreeGrafter"/>
</dbReference>
<dbReference type="Gene3D" id="3.90.550.10">
    <property type="entry name" value="Spore Coat Polysaccharide Biosynthesis Protein SpsA, Chain A"/>
    <property type="match status" value="1"/>
</dbReference>
<evidence type="ECO:0000256" key="11">
    <source>
        <dbReference type="RuleBase" id="RU368121"/>
    </source>
</evidence>
<dbReference type="GO" id="GO:0005794">
    <property type="term" value="C:Golgi apparatus"/>
    <property type="evidence" value="ECO:0007669"/>
    <property type="project" value="TreeGrafter"/>
</dbReference>
<reference evidence="15 16" key="2">
    <citation type="submission" date="2016-03" db="EMBL/GenBank/DDBJ databases">
        <title>EvidentialGene: Evidence-directed Construction of Genes on Genomes.</title>
        <authorList>
            <person name="Gilbert D.G."/>
            <person name="Choi J.-H."/>
            <person name="Mockaitis K."/>
            <person name="Colbourne J."/>
            <person name="Pfrender M."/>
        </authorList>
    </citation>
    <scope>NUCLEOTIDE SEQUENCE [LARGE SCALE GENOMIC DNA]</scope>
    <source>
        <strain evidence="15 16">Xinb3</strain>
        <tissue evidence="15">Complete organism</tissue>
    </source>
</reference>
<protein>
    <recommendedName>
        <fullName evidence="11">Beta-1,4-N-acetylgalactosaminyltransferase</fullName>
        <ecNumber evidence="11">2.4.1.-</ecNumber>
    </recommendedName>
    <alternativeName>
        <fullName evidence="11">Beta-4-GalNAcT</fullName>
    </alternativeName>
</protein>
<comment type="similarity">
    <text evidence="3 11">Belongs to the glycosyltransferase 7 family.</text>
</comment>
<evidence type="ECO:0000256" key="1">
    <source>
        <dbReference type="ARBA" id="ARBA00004606"/>
    </source>
</evidence>
<comment type="cofactor">
    <cofactor evidence="11">
        <name>Mn(2+)</name>
        <dbReference type="ChEBI" id="CHEBI:29035"/>
    </cofactor>
</comment>
<keyword evidence="16" id="KW-1185">Reference proteome</keyword>
<evidence type="ECO:0000256" key="5">
    <source>
        <dbReference type="ARBA" id="ARBA00022679"/>
    </source>
</evidence>
<dbReference type="UniPathway" id="UPA00378"/>
<evidence type="ECO:0000256" key="3">
    <source>
        <dbReference type="ARBA" id="ARBA00005735"/>
    </source>
</evidence>
<evidence type="ECO:0000256" key="6">
    <source>
        <dbReference type="ARBA" id="ARBA00022692"/>
    </source>
</evidence>
<dbReference type="EMBL" id="GDIQ01054674">
    <property type="protein sequence ID" value="JAN40063.1"/>
    <property type="molecule type" value="Transcribed_RNA"/>
</dbReference>
<keyword evidence="5 11" id="KW-0808">Transferase</keyword>
<evidence type="ECO:0000313" key="16">
    <source>
        <dbReference type="Proteomes" id="UP000076858"/>
    </source>
</evidence>
<dbReference type="PANTHER" id="PTHR19300:SF57">
    <property type="entry name" value="BETA-1,4-N-ACETYLGALACTOSAMINYLTRANSFERASE"/>
    <property type="match status" value="1"/>
</dbReference>
<dbReference type="CDD" id="cd00899">
    <property type="entry name" value="b4GalT"/>
    <property type="match status" value="1"/>
</dbReference>
<dbReference type="Pfam" id="PF02709">
    <property type="entry name" value="Glyco_transf_7C"/>
    <property type="match status" value="1"/>
</dbReference>
<dbReference type="GO" id="GO:0005975">
    <property type="term" value="P:carbohydrate metabolic process"/>
    <property type="evidence" value="ECO:0007669"/>
    <property type="project" value="InterPro"/>
</dbReference>
<evidence type="ECO:0000256" key="4">
    <source>
        <dbReference type="ARBA" id="ARBA00022676"/>
    </source>
</evidence>
<feature type="domain" description="Galactosyltransferase C-terminal" evidence="12">
    <location>
        <begin position="241"/>
        <end position="318"/>
    </location>
</feature>
<comment type="function">
    <text evidence="11">Catalyzes the transfer of galactose onto proteins or lipids.</text>
</comment>
<dbReference type="Proteomes" id="UP000076858">
    <property type="component" value="Unassembled WGS sequence"/>
</dbReference>
<evidence type="ECO:0000256" key="8">
    <source>
        <dbReference type="ARBA" id="ARBA00022989"/>
    </source>
</evidence>
<comment type="pathway">
    <text evidence="2 11">Protein modification; protein glycosylation.</text>
</comment>
<accession>A0A0N8AFV4</accession>
<dbReference type="InterPro" id="IPR027995">
    <property type="entry name" value="Galactosyl_T_N"/>
</dbReference>
<keyword evidence="9" id="KW-0472">Membrane</keyword>
<dbReference type="SUPFAM" id="SSF53448">
    <property type="entry name" value="Nucleotide-diphospho-sugar transferases"/>
    <property type="match status" value="1"/>
</dbReference>
<keyword evidence="11" id="KW-0479">Metal-binding</keyword>
<dbReference type="GO" id="GO:0033842">
    <property type="term" value="F:N-acetyl-beta-glucosaminyl-derivative 4-beta-N-acetylgalactosaminyltransferase activity"/>
    <property type="evidence" value="ECO:0007669"/>
    <property type="project" value="TreeGrafter"/>
</dbReference>
<dbReference type="AlphaFoldDB" id="A0A0N8AFV4"/>
<dbReference type="PRINTS" id="PR02050">
    <property type="entry name" value="B14GALTRFASE"/>
</dbReference>
<name>A0A0N8AFV4_9CRUS</name>
<comment type="subcellular location">
    <subcellularLocation>
        <location evidence="1 11">Membrane</location>
        <topology evidence="1 11">Single-pass type II membrane protein</topology>
    </subcellularLocation>
</comment>
<dbReference type="PANTHER" id="PTHR19300">
    <property type="entry name" value="BETA-1,4-GALACTOSYLTRANSFERASE"/>
    <property type="match status" value="1"/>
</dbReference>
<evidence type="ECO:0000259" key="13">
    <source>
        <dbReference type="Pfam" id="PF13733"/>
    </source>
</evidence>
<keyword evidence="8" id="KW-1133">Transmembrane helix</keyword>
<evidence type="ECO:0000256" key="7">
    <source>
        <dbReference type="ARBA" id="ARBA00022968"/>
    </source>
</evidence>
<dbReference type="EC" id="2.4.1.-" evidence="11"/>
<evidence type="ECO:0000259" key="12">
    <source>
        <dbReference type="Pfam" id="PF02709"/>
    </source>
</evidence>
<dbReference type="Pfam" id="PF13733">
    <property type="entry name" value="Glyco_transf_7N"/>
    <property type="match status" value="1"/>
</dbReference>
<evidence type="ECO:0000313" key="15">
    <source>
        <dbReference type="EMBL" id="KZS03234.1"/>
    </source>
</evidence>
<dbReference type="GO" id="GO:0008378">
    <property type="term" value="F:galactosyltransferase activity"/>
    <property type="evidence" value="ECO:0007669"/>
    <property type="project" value="TreeGrafter"/>
</dbReference>
<reference evidence="14" key="1">
    <citation type="submission" date="2015-10" db="EMBL/GenBank/DDBJ databases">
        <title>EvidentialGene: Evidence-directed Construction of Complete mRNA Transcriptomes without Genomes.</title>
        <authorList>
            <person name="Gilbert D.G."/>
        </authorList>
    </citation>
    <scope>NUCLEOTIDE SEQUENCE</scope>
</reference>
<evidence type="ECO:0000256" key="10">
    <source>
        <dbReference type="ARBA" id="ARBA00023180"/>
    </source>
</evidence>
<keyword evidence="10 11" id="KW-0325">Glycoprotein</keyword>
<organism evidence="15 16">
    <name type="scientific">Daphnia magna</name>
    <dbReference type="NCBI Taxonomy" id="35525"/>
    <lineage>
        <taxon>Eukaryota</taxon>
        <taxon>Metazoa</taxon>
        <taxon>Ecdysozoa</taxon>
        <taxon>Arthropoda</taxon>
        <taxon>Crustacea</taxon>
        <taxon>Branchiopoda</taxon>
        <taxon>Diplostraca</taxon>
        <taxon>Cladocera</taxon>
        <taxon>Anomopoda</taxon>
        <taxon>Daphniidae</taxon>
        <taxon>Daphnia</taxon>
    </lineage>
</organism>
<dbReference type="InterPro" id="IPR003859">
    <property type="entry name" value="Galactosyl_T"/>
</dbReference>
<evidence type="ECO:0000313" key="14">
    <source>
        <dbReference type="EMBL" id="JAN40063.1"/>
    </source>
</evidence>
<sequence>MFCGFIRTHCYKVAITALAALVFLEYGFGVFYEERGRINEAYFTFNLTAPRLWVPSTLQNSSDVSYAATSNMTLIALQSSNSSDPYQLDLLVDSLNFTGKPLVCPLVSPLLVGRTNVSKIAMPMEAFQEKYGPLLGPGGRYRPPDCQAHYKVAIIIPYRKREEHLQLFIQHMHPFLQRQQIDYGIFVVEQSGDTPFNRAMLMNIGAAEALRQDGFQCFVFHDVDLLPEDDRNTYSCPEQPRHMSVAIDVFKYRLPYEGLFGGVSSMTTEHFIKVNGFSNLFWGWGGEDDDMSSRIKYHKLIISRYPPSIARYTMLSHKKARPNPNRYRVMRNGAKRSKVDGLSNLKYKRLELEMKPLYIHIVVDIKPS</sequence>
<feature type="domain" description="Galactosyltransferase N-terminal" evidence="13">
    <location>
        <begin position="104"/>
        <end position="237"/>
    </location>
</feature>
<keyword evidence="6" id="KW-0812">Transmembrane</keyword>
<proteinExistence type="inferred from homology"/>
<dbReference type="STRING" id="35525.A0A0N8AFV4"/>
<keyword evidence="4 11" id="KW-0328">Glycosyltransferase</keyword>
<dbReference type="GO" id="GO:0016020">
    <property type="term" value="C:membrane"/>
    <property type="evidence" value="ECO:0007669"/>
    <property type="project" value="UniProtKB-SubCell"/>
</dbReference>
<keyword evidence="7 11" id="KW-0735">Signal-anchor</keyword>
<keyword evidence="11" id="KW-0464">Manganese</keyword>
<dbReference type="OrthoDB" id="10038994at2759"/>
<dbReference type="InterPro" id="IPR027791">
    <property type="entry name" value="Galactosyl_T_C"/>
</dbReference>
<dbReference type="GO" id="GO:0046872">
    <property type="term" value="F:metal ion binding"/>
    <property type="evidence" value="ECO:0007669"/>
    <property type="project" value="UniProtKB-UniRule"/>
</dbReference>
<dbReference type="EMBL" id="LRGB01003325">
    <property type="protein sequence ID" value="KZS03234.1"/>
    <property type="molecule type" value="Genomic_DNA"/>
</dbReference>
<evidence type="ECO:0000256" key="9">
    <source>
        <dbReference type="ARBA" id="ARBA00023136"/>
    </source>
</evidence>
<dbReference type="InterPro" id="IPR029044">
    <property type="entry name" value="Nucleotide-diphossugar_trans"/>
</dbReference>
<gene>
    <name evidence="15" type="ORF">APZ42_034089</name>
</gene>
<evidence type="ECO:0000256" key="2">
    <source>
        <dbReference type="ARBA" id="ARBA00004922"/>
    </source>
</evidence>